<evidence type="ECO:0000256" key="2">
    <source>
        <dbReference type="ARBA" id="ARBA00023015"/>
    </source>
</evidence>
<keyword evidence="3" id="KW-0238">DNA-binding</keyword>
<sequence>MHPSGRNETPDLVIMDTSSKSPCVDDDEGTSDVKEYPSNQEAPPALGPSSTLSSPSKDVSTNVKKRRYRGVRQRPWGKWAAEIRDPKKAARVWLGTFDTAEDAALAYDAAARNFRGLRAKLNFPDHPPREPQEASPLSLPSSTTFGAFGGKA</sequence>
<feature type="region of interest" description="Disordered" evidence="6">
    <location>
        <begin position="123"/>
        <end position="152"/>
    </location>
</feature>
<dbReference type="PANTHER" id="PTHR31190:SF473">
    <property type="entry name" value="OS05G0437100 PROTEIN"/>
    <property type="match status" value="1"/>
</dbReference>
<proteinExistence type="predicted"/>
<dbReference type="Gene3D" id="3.30.730.10">
    <property type="entry name" value="AP2/ERF domain"/>
    <property type="match status" value="1"/>
</dbReference>
<dbReference type="PANTHER" id="PTHR31190">
    <property type="entry name" value="DNA-BINDING DOMAIN"/>
    <property type="match status" value="1"/>
</dbReference>
<feature type="domain" description="AP2/ERF" evidence="7">
    <location>
        <begin position="67"/>
        <end position="124"/>
    </location>
</feature>
<dbReference type="InterPro" id="IPR044808">
    <property type="entry name" value="ERF_plant"/>
</dbReference>
<dbReference type="PROSITE" id="PS51032">
    <property type="entry name" value="AP2_ERF"/>
    <property type="match status" value="1"/>
</dbReference>
<dbReference type="InterPro" id="IPR001471">
    <property type="entry name" value="AP2/ERF_dom"/>
</dbReference>
<evidence type="ECO:0000256" key="1">
    <source>
        <dbReference type="ARBA" id="ARBA00004123"/>
    </source>
</evidence>
<comment type="subcellular location">
    <subcellularLocation>
        <location evidence="1">Nucleus</location>
    </subcellularLocation>
</comment>
<evidence type="ECO:0000259" key="7">
    <source>
        <dbReference type="PROSITE" id="PS51032"/>
    </source>
</evidence>
<dbReference type="Proteomes" id="UP001497522">
    <property type="component" value="Chromosome 1"/>
</dbReference>
<keyword evidence="2" id="KW-0805">Transcription regulation</keyword>
<dbReference type="SUPFAM" id="SSF54171">
    <property type="entry name" value="DNA-binding domain"/>
    <property type="match status" value="1"/>
</dbReference>
<keyword evidence="4" id="KW-0804">Transcription</keyword>
<dbReference type="Pfam" id="PF00847">
    <property type="entry name" value="AP2"/>
    <property type="match status" value="1"/>
</dbReference>
<protein>
    <recommendedName>
        <fullName evidence="7">AP2/ERF domain-containing protein</fullName>
    </recommendedName>
</protein>
<dbReference type="InterPro" id="IPR036955">
    <property type="entry name" value="AP2/ERF_dom_sf"/>
</dbReference>
<dbReference type="PRINTS" id="PR00367">
    <property type="entry name" value="ETHRSPELEMNT"/>
</dbReference>
<reference evidence="8 9" key="1">
    <citation type="submission" date="2024-03" db="EMBL/GenBank/DDBJ databases">
        <authorList>
            <consortium name="ELIXIR-Norway"/>
            <consortium name="Elixir Norway"/>
        </authorList>
    </citation>
    <scope>NUCLEOTIDE SEQUENCE [LARGE SCALE GENOMIC DNA]</scope>
</reference>
<evidence type="ECO:0000256" key="3">
    <source>
        <dbReference type="ARBA" id="ARBA00023125"/>
    </source>
</evidence>
<name>A0ABP1A6N8_9BRYO</name>
<evidence type="ECO:0000256" key="6">
    <source>
        <dbReference type="SAM" id="MobiDB-lite"/>
    </source>
</evidence>
<dbReference type="SMART" id="SM00380">
    <property type="entry name" value="AP2"/>
    <property type="match status" value="1"/>
</dbReference>
<evidence type="ECO:0000313" key="9">
    <source>
        <dbReference type="Proteomes" id="UP001497522"/>
    </source>
</evidence>
<dbReference type="CDD" id="cd00018">
    <property type="entry name" value="AP2"/>
    <property type="match status" value="1"/>
</dbReference>
<feature type="compositionally biased region" description="Polar residues" evidence="6">
    <location>
        <begin position="48"/>
        <end position="62"/>
    </location>
</feature>
<accession>A0ABP1A6N8</accession>
<gene>
    <name evidence="8" type="ORF">CSSPJE1EN2_LOCUS1132</name>
</gene>
<keyword evidence="9" id="KW-1185">Reference proteome</keyword>
<evidence type="ECO:0000256" key="4">
    <source>
        <dbReference type="ARBA" id="ARBA00023163"/>
    </source>
</evidence>
<feature type="non-terminal residue" evidence="8">
    <location>
        <position position="152"/>
    </location>
</feature>
<evidence type="ECO:0000256" key="5">
    <source>
        <dbReference type="ARBA" id="ARBA00023242"/>
    </source>
</evidence>
<feature type="region of interest" description="Disordered" evidence="6">
    <location>
        <begin position="1"/>
        <end position="68"/>
    </location>
</feature>
<organism evidence="8 9">
    <name type="scientific">Sphagnum jensenii</name>
    <dbReference type="NCBI Taxonomy" id="128206"/>
    <lineage>
        <taxon>Eukaryota</taxon>
        <taxon>Viridiplantae</taxon>
        <taxon>Streptophyta</taxon>
        <taxon>Embryophyta</taxon>
        <taxon>Bryophyta</taxon>
        <taxon>Sphagnophytina</taxon>
        <taxon>Sphagnopsida</taxon>
        <taxon>Sphagnales</taxon>
        <taxon>Sphagnaceae</taxon>
        <taxon>Sphagnum</taxon>
    </lineage>
</organism>
<dbReference type="InterPro" id="IPR016177">
    <property type="entry name" value="DNA-bd_dom_sf"/>
</dbReference>
<keyword evidence="5" id="KW-0539">Nucleus</keyword>
<evidence type="ECO:0000313" key="8">
    <source>
        <dbReference type="EMBL" id="CAK9858137.1"/>
    </source>
</evidence>
<dbReference type="EMBL" id="OZ023702">
    <property type="protein sequence ID" value="CAK9858137.1"/>
    <property type="molecule type" value="Genomic_DNA"/>
</dbReference>